<evidence type="ECO:0000256" key="5">
    <source>
        <dbReference type="ARBA" id="ARBA00023136"/>
    </source>
</evidence>
<organism evidence="8 9">
    <name type="scientific">Candidozyma auris</name>
    <name type="common">Yeast</name>
    <name type="synonym">Candida auris</name>
    <dbReference type="NCBI Taxonomy" id="498019"/>
    <lineage>
        <taxon>Eukaryota</taxon>
        <taxon>Fungi</taxon>
        <taxon>Dikarya</taxon>
        <taxon>Ascomycota</taxon>
        <taxon>Saccharomycotina</taxon>
        <taxon>Pichiomycetes</taxon>
        <taxon>Metschnikowiaceae</taxon>
        <taxon>Candidozyma</taxon>
    </lineage>
</organism>
<evidence type="ECO:0000256" key="2">
    <source>
        <dbReference type="ARBA" id="ARBA00009160"/>
    </source>
</evidence>
<gene>
    <name evidence="8" type="ORF">QG37_04986</name>
</gene>
<evidence type="ECO:0000313" key="9">
    <source>
        <dbReference type="Proteomes" id="UP000037122"/>
    </source>
</evidence>
<sequence length="127" mass="14447">MLRPRRIIRNDTPAVRSPLPQSAPTKEANRGLQIKREDQTYRDLCIGSVSGLLLGSIVGKFSTLLVALSLSTYLLLQFFENRNYISIPWNKVFSIGNHRIDLKNLFFKRLSFKLSFSAAFLIAAFNI</sequence>
<evidence type="ECO:0000256" key="7">
    <source>
        <dbReference type="SAM" id="Phobius"/>
    </source>
</evidence>
<feature type="region of interest" description="Disordered" evidence="6">
    <location>
        <begin position="9"/>
        <end position="31"/>
    </location>
</feature>
<evidence type="ECO:0000256" key="4">
    <source>
        <dbReference type="ARBA" id="ARBA00022989"/>
    </source>
</evidence>
<dbReference type="Pfam" id="PF04930">
    <property type="entry name" value="FUN14"/>
    <property type="match status" value="1"/>
</dbReference>
<keyword evidence="5 7" id="KW-0472">Membrane</keyword>
<evidence type="ECO:0000256" key="6">
    <source>
        <dbReference type="SAM" id="MobiDB-lite"/>
    </source>
</evidence>
<evidence type="ECO:0000256" key="3">
    <source>
        <dbReference type="ARBA" id="ARBA00022692"/>
    </source>
</evidence>
<accession>A0A0L0NX36</accession>
<dbReference type="GO" id="GO:0016020">
    <property type="term" value="C:membrane"/>
    <property type="evidence" value="ECO:0007669"/>
    <property type="project" value="UniProtKB-SubCell"/>
</dbReference>
<proteinExistence type="inferred from homology"/>
<evidence type="ECO:0008006" key="10">
    <source>
        <dbReference type="Google" id="ProtNLM"/>
    </source>
</evidence>
<protein>
    <recommendedName>
        <fullName evidence="10">FUN14 family protein</fullName>
    </recommendedName>
</protein>
<keyword evidence="3 7" id="KW-0812">Transmembrane</keyword>
<dbReference type="AlphaFoldDB" id="A0A0L0NX36"/>
<dbReference type="EMBL" id="LGST01000034">
    <property type="protein sequence ID" value="KND98220.1"/>
    <property type="molecule type" value="Genomic_DNA"/>
</dbReference>
<evidence type="ECO:0000313" key="8">
    <source>
        <dbReference type="EMBL" id="KND98220.1"/>
    </source>
</evidence>
<reference evidence="9" key="1">
    <citation type="journal article" date="2015" name="BMC Genomics">
        <title>Draft genome of a commonly misdiagnosed multidrug resistant pathogen Candida auris.</title>
        <authorList>
            <person name="Chatterjee S."/>
            <person name="Alampalli S.V."/>
            <person name="Nageshan R.K."/>
            <person name="Chettiar S.T."/>
            <person name="Joshi S."/>
            <person name="Tatu U.S."/>
        </authorList>
    </citation>
    <scope>NUCLEOTIDE SEQUENCE [LARGE SCALE GENOMIC DNA]</scope>
    <source>
        <strain evidence="9">6684</strain>
    </source>
</reference>
<dbReference type="InterPro" id="IPR007014">
    <property type="entry name" value="FUN14"/>
</dbReference>
<name>A0A0L0NX36_CANAR</name>
<feature type="transmembrane region" description="Helical" evidence="7">
    <location>
        <begin position="52"/>
        <end position="76"/>
    </location>
</feature>
<comment type="caution">
    <text evidence="8">The sequence shown here is derived from an EMBL/GenBank/DDBJ whole genome shotgun (WGS) entry which is preliminary data.</text>
</comment>
<keyword evidence="4 7" id="KW-1133">Transmembrane helix</keyword>
<evidence type="ECO:0000256" key="1">
    <source>
        <dbReference type="ARBA" id="ARBA00004370"/>
    </source>
</evidence>
<comment type="similarity">
    <text evidence="2">Belongs to the FUN14 family.</text>
</comment>
<dbReference type="Proteomes" id="UP000037122">
    <property type="component" value="Unassembled WGS sequence"/>
</dbReference>
<dbReference type="VEuPathDB" id="FungiDB:QG37_04986"/>
<comment type="subcellular location">
    <subcellularLocation>
        <location evidence="1">Membrane</location>
    </subcellularLocation>
</comment>